<protein>
    <recommendedName>
        <fullName evidence="6">Glycerol operon regulatory protein</fullName>
    </recommendedName>
</protein>
<geneLocation type="plasmid" evidence="9 10">
    <name>pNAPH</name>
</geneLocation>
<evidence type="ECO:0000256" key="6">
    <source>
        <dbReference type="ARBA" id="ARBA00070406"/>
    </source>
</evidence>
<keyword evidence="10" id="KW-1185">Reference proteome</keyword>
<dbReference type="FunFam" id="1.10.10.10:FF:000056">
    <property type="entry name" value="IclR family transcriptional regulator"/>
    <property type="match status" value="1"/>
</dbReference>
<dbReference type="Pfam" id="PF09339">
    <property type="entry name" value="HTH_IclR"/>
    <property type="match status" value="1"/>
</dbReference>
<dbReference type="RefSeq" id="WP_043341835.1">
    <property type="nucleotide sequence ID" value="NZ_CP063451.1"/>
</dbReference>
<organism evidence="9 10">
    <name type="scientific">Rhodococcus pyridinivorans</name>
    <dbReference type="NCBI Taxonomy" id="103816"/>
    <lineage>
        <taxon>Bacteria</taxon>
        <taxon>Bacillati</taxon>
        <taxon>Actinomycetota</taxon>
        <taxon>Actinomycetes</taxon>
        <taxon>Mycobacteriales</taxon>
        <taxon>Nocardiaceae</taxon>
        <taxon>Rhodococcus</taxon>
    </lineage>
</organism>
<dbReference type="Gene3D" id="1.10.10.10">
    <property type="entry name" value="Winged helix-like DNA-binding domain superfamily/Winged helix DNA-binding domain"/>
    <property type="match status" value="1"/>
</dbReference>
<dbReference type="Proteomes" id="UP000593818">
    <property type="component" value="Plasmid pNAPH"/>
</dbReference>
<dbReference type="EMBL" id="CP063451">
    <property type="protein sequence ID" value="QOW01620.1"/>
    <property type="molecule type" value="Genomic_DNA"/>
</dbReference>
<keyword evidence="3" id="KW-0238">DNA-binding</keyword>
<evidence type="ECO:0000256" key="3">
    <source>
        <dbReference type="ARBA" id="ARBA00023125"/>
    </source>
</evidence>
<dbReference type="PANTHER" id="PTHR30136">
    <property type="entry name" value="HELIX-TURN-HELIX TRANSCRIPTIONAL REGULATOR, ICLR FAMILY"/>
    <property type="match status" value="1"/>
</dbReference>
<evidence type="ECO:0000313" key="10">
    <source>
        <dbReference type="Proteomes" id="UP000593818"/>
    </source>
</evidence>
<name>A0A7M2XV28_9NOCA</name>
<keyword evidence="1" id="KW-0319">Glycerol metabolism</keyword>
<dbReference type="AlphaFoldDB" id="A0A7M2XV28"/>
<dbReference type="Gene3D" id="3.30.450.40">
    <property type="match status" value="1"/>
</dbReference>
<dbReference type="InterPro" id="IPR014757">
    <property type="entry name" value="Tscrpt_reg_IclR_C"/>
</dbReference>
<dbReference type="SUPFAM" id="SSF46785">
    <property type="entry name" value="Winged helix' DNA-binding domain"/>
    <property type="match status" value="1"/>
</dbReference>
<dbReference type="GO" id="GO:0003677">
    <property type="term" value="F:DNA binding"/>
    <property type="evidence" value="ECO:0007669"/>
    <property type="project" value="UniProtKB-KW"/>
</dbReference>
<dbReference type="InterPro" id="IPR036388">
    <property type="entry name" value="WH-like_DNA-bd_sf"/>
</dbReference>
<keyword evidence="4" id="KW-0804">Transcription</keyword>
<dbReference type="Pfam" id="PF01614">
    <property type="entry name" value="IclR_C"/>
    <property type="match status" value="1"/>
</dbReference>
<evidence type="ECO:0000256" key="4">
    <source>
        <dbReference type="ARBA" id="ARBA00023163"/>
    </source>
</evidence>
<dbReference type="InterPro" id="IPR005471">
    <property type="entry name" value="Tscrpt_reg_IclR_N"/>
</dbReference>
<feature type="domain" description="HTH iclR-type" evidence="7">
    <location>
        <begin position="3"/>
        <end position="64"/>
    </location>
</feature>
<dbReference type="GO" id="GO:0003700">
    <property type="term" value="F:DNA-binding transcription factor activity"/>
    <property type="evidence" value="ECO:0007669"/>
    <property type="project" value="TreeGrafter"/>
</dbReference>
<evidence type="ECO:0000256" key="1">
    <source>
        <dbReference type="ARBA" id="ARBA00022798"/>
    </source>
</evidence>
<dbReference type="GO" id="GO:0006071">
    <property type="term" value="P:glycerol metabolic process"/>
    <property type="evidence" value="ECO:0007669"/>
    <property type="project" value="UniProtKB-KW"/>
</dbReference>
<evidence type="ECO:0000313" key="9">
    <source>
        <dbReference type="EMBL" id="QOW01620.1"/>
    </source>
</evidence>
<dbReference type="PROSITE" id="PS51078">
    <property type="entry name" value="ICLR_ED"/>
    <property type="match status" value="1"/>
</dbReference>
<evidence type="ECO:0000256" key="2">
    <source>
        <dbReference type="ARBA" id="ARBA00023015"/>
    </source>
</evidence>
<sequence>MPIESVDNALKLLLLLGEKNELRLTDASKHLGVATSTAHRILAMLQWRGFVRQDPRTKTYGPGPSLTTIAFSVLRKMDIPQIVQPILEELSHQAGETVHLGTLDGNSTRFLAVSEPTTAVRVASRLGKEMPAHCTSTGKVLLAQLPREQLDRLYPDEQLSQVTPQSIRTKTELLAQLDLVAKQGYATNREESEEGVASVAVAVPSASGLRLAINASAPVFRLPPRKVKTLVALLDEAAVRLADLTS</sequence>
<dbReference type="InterPro" id="IPR050707">
    <property type="entry name" value="HTH_MetabolicPath_Reg"/>
</dbReference>
<dbReference type="GO" id="GO:0045892">
    <property type="term" value="P:negative regulation of DNA-templated transcription"/>
    <property type="evidence" value="ECO:0007669"/>
    <property type="project" value="TreeGrafter"/>
</dbReference>
<accession>A0A7M2XV28</accession>
<evidence type="ECO:0000259" key="7">
    <source>
        <dbReference type="PROSITE" id="PS51077"/>
    </source>
</evidence>
<dbReference type="SUPFAM" id="SSF55781">
    <property type="entry name" value="GAF domain-like"/>
    <property type="match status" value="1"/>
</dbReference>
<gene>
    <name evidence="9" type="ORF">INP59_25335</name>
</gene>
<dbReference type="InterPro" id="IPR036390">
    <property type="entry name" value="WH_DNA-bd_sf"/>
</dbReference>
<proteinExistence type="predicted"/>
<feature type="domain" description="IclR-ED" evidence="8">
    <location>
        <begin position="65"/>
        <end position="246"/>
    </location>
</feature>
<evidence type="ECO:0000256" key="5">
    <source>
        <dbReference type="ARBA" id="ARBA00058938"/>
    </source>
</evidence>
<dbReference type="PANTHER" id="PTHR30136:SF35">
    <property type="entry name" value="HTH-TYPE TRANSCRIPTIONAL REGULATOR RV1719"/>
    <property type="match status" value="1"/>
</dbReference>
<dbReference type="InterPro" id="IPR029016">
    <property type="entry name" value="GAF-like_dom_sf"/>
</dbReference>
<evidence type="ECO:0000259" key="8">
    <source>
        <dbReference type="PROSITE" id="PS51078"/>
    </source>
</evidence>
<dbReference type="SMART" id="SM00346">
    <property type="entry name" value="HTH_ICLR"/>
    <property type="match status" value="1"/>
</dbReference>
<keyword evidence="2" id="KW-0805">Transcription regulation</keyword>
<comment type="function">
    <text evidence="5">May be an activator protein for the gylABX operon.</text>
</comment>
<keyword evidence="9" id="KW-0614">Plasmid</keyword>
<dbReference type="PROSITE" id="PS51077">
    <property type="entry name" value="HTH_ICLR"/>
    <property type="match status" value="1"/>
</dbReference>
<reference evidence="9 10" key="1">
    <citation type="submission" date="2020-10" db="EMBL/GenBank/DDBJ databases">
        <title>Whole genome sequence of oil-degrading bacteria Rhodococcus pyridinivorans strain 5Ap.</title>
        <authorList>
            <person name="Akhremchuk A.E."/>
            <person name="Valentovich L.N."/>
            <person name="Charniauskaya M.I."/>
            <person name="Bukliarevich H.A."/>
            <person name="Titok M.A."/>
        </authorList>
    </citation>
    <scope>NUCLEOTIDE SEQUENCE [LARGE SCALE GENOMIC DNA]</scope>
    <source>
        <strain evidence="9 10">5Ap</strain>
        <plasmid evidence="9 10">pNAPH</plasmid>
    </source>
</reference>